<accession>A0A9D7SG32</accession>
<evidence type="ECO:0000313" key="4">
    <source>
        <dbReference type="Proteomes" id="UP000886657"/>
    </source>
</evidence>
<feature type="compositionally biased region" description="Polar residues" evidence="1">
    <location>
        <begin position="414"/>
        <end position="424"/>
    </location>
</feature>
<name>A0A9D7SG32_9BACT</name>
<dbReference type="SUPFAM" id="SSF63829">
    <property type="entry name" value="Calcium-dependent phosphotriesterase"/>
    <property type="match status" value="1"/>
</dbReference>
<dbReference type="Gene3D" id="2.80.10.50">
    <property type="match status" value="1"/>
</dbReference>
<comment type="caution">
    <text evidence="3">The sequence shown here is derived from an EMBL/GenBank/DDBJ whole genome shotgun (WGS) entry which is preliminary data.</text>
</comment>
<protein>
    <submittedName>
        <fullName evidence="3">Uncharacterized protein</fullName>
    </submittedName>
</protein>
<dbReference type="Proteomes" id="UP000886657">
    <property type="component" value="Unassembled WGS sequence"/>
</dbReference>
<evidence type="ECO:0000313" key="3">
    <source>
        <dbReference type="EMBL" id="MBK9796223.1"/>
    </source>
</evidence>
<keyword evidence="2" id="KW-0732">Signal</keyword>
<evidence type="ECO:0000256" key="2">
    <source>
        <dbReference type="SAM" id="SignalP"/>
    </source>
</evidence>
<dbReference type="EMBL" id="JADKIO010000005">
    <property type="protein sequence ID" value="MBK9796223.1"/>
    <property type="molecule type" value="Genomic_DNA"/>
</dbReference>
<evidence type="ECO:0000256" key="1">
    <source>
        <dbReference type="SAM" id="MobiDB-lite"/>
    </source>
</evidence>
<sequence>MRRKGSMRWVTFLLSAVLGGSALAQQPSATFSGFNDWLGSEARGVRIGADGRLRLAPNLRRVGQLPEGVIWCAVPDGSGGAYLSAGTDGKIFHFVGGQVKPLGQVKGGIVFAMARLGQDLVLAPTGEGKLLRMTPAGDVKPFADIDARIVWALAIEGDAVIAAGGAEKGAVLVQAREGSSRRLAELADETAFTALASDGQGGWYLGSHGRGLVLRYNRQGDRLETLLATGFEEVRALALAEGQLYVGADNGLTPKFATGQLERREGYLHLDTFATTRSAIIRLDKDRVPETLWQSAQSQVYALAVWKGQLLVGTGNRSRLFSLPLGRSRDTEPFAVVQELGTAQATAFLPTGGDLLVVGSNPAELHLLSEAQATEGTLESRILKGAPIADWGRSYLEVEQPAGTNVELQFRTGSTETPDATWSPWSPPLRSGERPALPPSRFAQFRLRLSSTRGGATPVVETVKVHWAQRNLPPVWESVETMPPGLVITRTAPPDDIGIERVPLETQKLIPALGYMGAEKRSFRRGGQSFVFKVSDPNGDTLQFALRLLPERGAPILLEKAWKEKFFSFDTLPVPDGRYRLEVTASDAPSAPFNALLTSAWRTAPFLVDHTPPAISELSAVPEGDGVRVKFLARDETSTLKEAAISADGERWLQIVPEDRVFDQKEERFDVLIPRDAIRGDRVLVRVVDLYNNEQTSAVTLGAQSPKR</sequence>
<gene>
    <name evidence="3" type="ORF">IPP58_06965</name>
</gene>
<proteinExistence type="predicted"/>
<feature type="region of interest" description="Disordered" evidence="1">
    <location>
        <begin position="414"/>
        <end position="437"/>
    </location>
</feature>
<dbReference type="AlphaFoldDB" id="A0A9D7SG32"/>
<feature type="signal peptide" evidence="2">
    <location>
        <begin position="1"/>
        <end position="24"/>
    </location>
</feature>
<feature type="chain" id="PRO_5039239261" evidence="2">
    <location>
        <begin position="25"/>
        <end position="708"/>
    </location>
</feature>
<reference evidence="3" key="1">
    <citation type="submission" date="2020-10" db="EMBL/GenBank/DDBJ databases">
        <title>Connecting structure to function with the recovery of over 1000 high-quality activated sludge metagenome-assembled genomes encoding full-length rRNA genes using long-read sequencing.</title>
        <authorList>
            <person name="Singleton C.M."/>
            <person name="Petriglieri F."/>
            <person name="Kristensen J.M."/>
            <person name="Kirkegaard R.H."/>
            <person name="Michaelsen T.Y."/>
            <person name="Andersen M.H."/>
            <person name="Karst S.M."/>
            <person name="Dueholm M.S."/>
            <person name="Nielsen P.H."/>
            <person name="Albertsen M."/>
        </authorList>
    </citation>
    <scope>NUCLEOTIDE SEQUENCE</scope>
    <source>
        <strain evidence="3">Skiv_18-Q3-R9-52_MAXAC.067</strain>
    </source>
</reference>
<organism evidence="3 4">
    <name type="scientific">Candidatus Geothrix skivensis</name>
    <dbReference type="NCBI Taxonomy" id="2954439"/>
    <lineage>
        <taxon>Bacteria</taxon>
        <taxon>Pseudomonadati</taxon>
        <taxon>Acidobacteriota</taxon>
        <taxon>Holophagae</taxon>
        <taxon>Holophagales</taxon>
        <taxon>Holophagaceae</taxon>
        <taxon>Geothrix</taxon>
    </lineage>
</organism>